<dbReference type="Gene3D" id="3.40.1190.20">
    <property type="match status" value="1"/>
</dbReference>
<evidence type="ECO:0000256" key="1">
    <source>
        <dbReference type="ARBA" id="ARBA00010688"/>
    </source>
</evidence>
<evidence type="ECO:0000256" key="10">
    <source>
        <dbReference type="ARBA" id="ARBA00054997"/>
    </source>
</evidence>
<comment type="pathway">
    <text evidence="7">Carbohydrate acid metabolism; 2-dehydro-3-deoxy-D-gluconate degradation; D-glyceraldehyde 3-phosphate and pyruvate from 2-dehydro-3-deoxy-D-gluconate: step 1/2.</text>
</comment>
<comment type="function">
    <text evidence="10">Catalyzes the phosphorylation of 2-keto-3-deoxygluconate (KDG) to produce 2-keto-3-deoxy-6-phosphogluconate (KDPG).</text>
</comment>
<evidence type="ECO:0000256" key="8">
    <source>
        <dbReference type="ARBA" id="ARBA00044254"/>
    </source>
</evidence>
<accession>A0A0A5HVP6</accession>
<evidence type="ECO:0000256" key="13">
    <source>
        <dbReference type="ARBA" id="ARBA00075711"/>
    </source>
</evidence>
<keyword evidence="6" id="KW-0119">Carbohydrate metabolism</keyword>
<evidence type="ECO:0000256" key="7">
    <source>
        <dbReference type="ARBA" id="ARBA00043951"/>
    </source>
</evidence>
<comment type="caution">
    <text evidence="16">The sequence shown here is derived from an EMBL/GenBank/DDBJ whole genome shotgun (WGS) entry which is preliminary data.</text>
</comment>
<reference evidence="16 17" key="1">
    <citation type="submission" date="2014-10" db="EMBL/GenBank/DDBJ databases">
        <title>Genome sequencing of Vibrio sinaloensis T08.</title>
        <authorList>
            <person name="Chan K.-G."/>
            <person name="Mohamad N.I."/>
        </authorList>
    </citation>
    <scope>NUCLEOTIDE SEQUENCE [LARGE SCALE GENOMIC DNA]</scope>
    <source>
        <strain evidence="16 17">T08</strain>
    </source>
</reference>
<sequence>MHDVKVAIIGECMLELRKAEGGIEQAFGGDTLNTALYMSRLAEQNGQPMQVSYFTALGTDSLSDEMLAAWEHENIDTSHVCRYSDKLPGLYMIENRPCGERDFYYWRSDAAVREWLNREDIESLYQTLKNYDLIYLSGITLAILTASQCSVFSSLLERLKMSGCLIAFDTNYRPSLWVTKAQAQQRFKHLYRLADIALLTFEDEQLLFGDESSQETLQRLEPFNIDQLVLKSGAKGCLVVANGHQEWVSTLPVSQVVDTTAAGDSFNAGYLYQWLTSRDVNQAARAGHILAGTVIQHKGAVIALNKMPLISF</sequence>
<dbReference type="InterPro" id="IPR011611">
    <property type="entry name" value="PfkB_dom"/>
</dbReference>
<dbReference type="GO" id="GO:0005829">
    <property type="term" value="C:cytosol"/>
    <property type="evidence" value="ECO:0007669"/>
    <property type="project" value="TreeGrafter"/>
</dbReference>
<protein>
    <recommendedName>
        <fullName evidence="12">2-dehydro-3-deoxygluconokinase</fullName>
        <ecNumber evidence="11">2.7.1.45</ecNumber>
    </recommendedName>
    <alternativeName>
        <fullName evidence="13">2-keto-3-deoxygluconokinase</fullName>
    </alternativeName>
    <alternativeName>
        <fullName evidence="14">3-deoxy-2-oxo-D-gluconate kinase</fullName>
    </alternativeName>
    <alternativeName>
        <fullName evidence="8">KDG kinase</fullName>
    </alternativeName>
</protein>
<evidence type="ECO:0000256" key="11">
    <source>
        <dbReference type="ARBA" id="ARBA00066369"/>
    </source>
</evidence>
<keyword evidence="4" id="KW-0418">Kinase</keyword>
<comment type="catalytic activity">
    <reaction evidence="9">
        <text>2-dehydro-3-deoxy-D-gluconate + ATP = 2-dehydro-3-deoxy-6-phospho-D-gluconate + ADP + H(+)</text>
        <dbReference type="Rhea" id="RHEA:14797"/>
        <dbReference type="ChEBI" id="CHEBI:15378"/>
        <dbReference type="ChEBI" id="CHEBI:30616"/>
        <dbReference type="ChEBI" id="CHEBI:57569"/>
        <dbReference type="ChEBI" id="CHEBI:57990"/>
        <dbReference type="ChEBI" id="CHEBI:456216"/>
        <dbReference type="EC" id="2.7.1.45"/>
    </reaction>
</comment>
<evidence type="ECO:0000256" key="12">
    <source>
        <dbReference type="ARBA" id="ARBA00067931"/>
    </source>
</evidence>
<keyword evidence="3" id="KW-0547">Nucleotide-binding</keyword>
<proteinExistence type="inferred from homology"/>
<evidence type="ECO:0000256" key="6">
    <source>
        <dbReference type="ARBA" id="ARBA00023277"/>
    </source>
</evidence>
<keyword evidence="5" id="KW-0067">ATP-binding</keyword>
<dbReference type="GO" id="GO:0006974">
    <property type="term" value="P:DNA damage response"/>
    <property type="evidence" value="ECO:0007669"/>
    <property type="project" value="TreeGrafter"/>
</dbReference>
<dbReference type="InterPro" id="IPR050306">
    <property type="entry name" value="PfkB_Carbo_kinase"/>
</dbReference>
<evidence type="ECO:0000259" key="15">
    <source>
        <dbReference type="Pfam" id="PF00294"/>
    </source>
</evidence>
<dbReference type="SUPFAM" id="SSF53613">
    <property type="entry name" value="Ribokinase-like"/>
    <property type="match status" value="1"/>
</dbReference>
<gene>
    <name evidence="16" type="ORF">NM06_06305</name>
</gene>
<evidence type="ECO:0000256" key="5">
    <source>
        <dbReference type="ARBA" id="ARBA00022840"/>
    </source>
</evidence>
<evidence type="ECO:0000256" key="4">
    <source>
        <dbReference type="ARBA" id="ARBA00022777"/>
    </source>
</evidence>
<dbReference type="Proteomes" id="UP000030451">
    <property type="component" value="Unassembled WGS sequence"/>
</dbReference>
<evidence type="ECO:0000256" key="9">
    <source>
        <dbReference type="ARBA" id="ARBA00050729"/>
    </source>
</evidence>
<keyword evidence="2" id="KW-0808">Transferase</keyword>
<feature type="domain" description="Carbohydrate kinase PfkB" evidence="15">
    <location>
        <begin position="5"/>
        <end position="304"/>
    </location>
</feature>
<comment type="similarity">
    <text evidence="1">Belongs to the carbohydrate kinase PfkB family.</text>
</comment>
<dbReference type="STRING" id="379097.SE23_14210"/>
<dbReference type="CDD" id="cd01166">
    <property type="entry name" value="KdgK"/>
    <property type="match status" value="1"/>
</dbReference>
<organism evidence="16 17">
    <name type="scientific">Photobacterium sp. (strain ATCC 43367)</name>
    <dbReference type="NCBI Taxonomy" id="379097"/>
    <lineage>
        <taxon>Bacteria</taxon>
        <taxon>Pseudomonadati</taxon>
        <taxon>Pseudomonadota</taxon>
        <taxon>Gammaproteobacteria</taxon>
        <taxon>Vibrionales</taxon>
        <taxon>Vibrionaceae</taxon>
        <taxon>Vibrio</taxon>
        <taxon>Vibrio oreintalis group</taxon>
    </lineage>
</organism>
<dbReference type="GO" id="GO:0019698">
    <property type="term" value="P:D-galacturonate catabolic process"/>
    <property type="evidence" value="ECO:0007669"/>
    <property type="project" value="TreeGrafter"/>
</dbReference>
<evidence type="ECO:0000256" key="3">
    <source>
        <dbReference type="ARBA" id="ARBA00022741"/>
    </source>
</evidence>
<dbReference type="GO" id="GO:0042840">
    <property type="term" value="P:D-glucuronate catabolic process"/>
    <property type="evidence" value="ECO:0007669"/>
    <property type="project" value="TreeGrafter"/>
</dbReference>
<dbReference type="InterPro" id="IPR029056">
    <property type="entry name" value="Ribokinase-like"/>
</dbReference>
<dbReference type="AlphaFoldDB" id="A0A0A5HVP6"/>
<dbReference type="Pfam" id="PF00294">
    <property type="entry name" value="PfkB"/>
    <property type="match status" value="1"/>
</dbReference>
<evidence type="ECO:0000256" key="2">
    <source>
        <dbReference type="ARBA" id="ARBA00022679"/>
    </source>
</evidence>
<dbReference type="PROSITE" id="PS00584">
    <property type="entry name" value="PFKB_KINASES_2"/>
    <property type="match status" value="1"/>
</dbReference>
<dbReference type="GO" id="GO:0005524">
    <property type="term" value="F:ATP binding"/>
    <property type="evidence" value="ECO:0007669"/>
    <property type="project" value="UniProtKB-KW"/>
</dbReference>
<evidence type="ECO:0000256" key="14">
    <source>
        <dbReference type="ARBA" id="ARBA00080545"/>
    </source>
</evidence>
<dbReference type="PANTHER" id="PTHR43085:SF15">
    <property type="entry name" value="2-DEHYDRO-3-DEOXYGLUCONOKINASE"/>
    <property type="match status" value="1"/>
</dbReference>
<dbReference type="OrthoDB" id="9776822at2"/>
<dbReference type="FunFam" id="3.40.1190.20:FF:000011">
    <property type="entry name" value="2-dehydro-3-deoxygluconokinase, putative"/>
    <property type="match status" value="1"/>
</dbReference>
<dbReference type="EMBL" id="JRWP01000005">
    <property type="protein sequence ID" value="KGY09632.1"/>
    <property type="molecule type" value="Genomic_DNA"/>
</dbReference>
<dbReference type="GO" id="GO:0008673">
    <property type="term" value="F:2-dehydro-3-deoxygluconokinase activity"/>
    <property type="evidence" value="ECO:0007669"/>
    <property type="project" value="UniProtKB-EC"/>
</dbReference>
<dbReference type="InterPro" id="IPR002173">
    <property type="entry name" value="Carboh/pur_kinase_PfkB_CS"/>
</dbReference>
<dbReference type="RefSeq" id="WP_038189592.1">
    <property type="nucleotide sequence ID" value="NZ_JRWP01000005.1"/>
</dbReference>
<dbReference type="EC" id="2.7.1.45" evidence="11"/>
<evidence type="ECO:0000313" key="16">
    <source>
        <dbReference type="EMBL" id="KGY09632.1"/>
    </source>
</evidence>
<evidence type="ECO:0000313" key="17">
    <source>
        <dbReference type="Proteomes" id="UP000030451"/>
    </source>
</evidence>
<name>A0A0A5HVP6_PHOS4</name>
<dbReference type="PANTHER" id="PTHR43085">
    <property type="entry name" value="HEXOKINASE FAMILY MEMBER"/>
    <property type="match status" value="1"/>
</dbReference>